<evidence type="ECO:0000313" key="2">
    <source>
        <dbReference type="EMBL" id="AHJ63195.1"/>
    </source>
</evidence>
<evidence type="ECO:0000256" key="1">
    <source>
        <dbReference type="SAM" id="SignalP"/>
    </source>
</evidence>
<dbReference type="EMBL" id="CP003181">
    <property type="protein sequence ID" value="AHJ63195.1"/>
    <property type="molecule type" value="Genomic_DNA"/>
</dbReference>
<sequence>MKKHFLIFSILTLSALTGCAALPDSSISYVSEKITNPSDASVMAYDAADYLTTVLPPAQTILLLDPPQSLHGNILTPTFETALRARGYALMQLPRYPSPVSKQPLGTQLRYLISPLDGGVLLQLQYQGVEAARFYYRDKNGALTFNAPFTVRESH</sequence>
<dbReference type="Proteomes" id="UP000019438">
    <property type="component" value="Chromosome"/>
</dbReference>
<evidence type="ECO:0008006" key="4">
    <source>
        <dbReference type="Google" id="ProtNLM"/>
    </source>
</evidence>
<evidence type="ECO:0000313" key="3">
    <source>
        <dbReference type="Proteomes" id="UP000019438"/>
    </source>
</evidence>
<name>A0AAN0REB9_9PROT</name>
<reference evidence="3" key="1">
    <citation type="submission" date="2012-06" db="EMBL/GenBank/DDBJ databases">
        <title>Genome analysis of multiple Granulibacter bethesdensis isolates demonstrates substantial genome diversity.</title>
        <authorList>
            <person name="Greenberg D.E."/>
            <person name="Porcella S.F."/>
            <person name="Zarember K."/>
            <person name="Zelazny A.M."/>
            <person name="Bruno D."/>
            <person name="Martens C."/>
            <person name="Barbian K.D."/>
            <person name="Jaske E."/>
            <person name="Holland S.M."/>
        </authorList>
    </citation>
    <scope>NUCLEOTIDE SEQUENCE [LARGE SCALE GENOMIC DNA]</scope>
    <source>
        <strain evidence="3">CGDNIH3</strain>
    </source>
</reference>
<keyword evidence="1" id="KW-0732">Signal</keyword>
<proteinExistence type="predicted"/>
<feature type="chain" id="PRO_5042938439" description="Conjugal transfer protein TrbH" evidence="1">
    <location>
        <begin position="21"/>
        <end position="155"/>
    </location>
</feature>
<organism evidence="2 3">
    <name type="scientific">Granulibacter bethesdensis</name>
    <dbReference type="NCBI Taxonomy" id="364410"/>
    <lineage>
        <taxon>Bacteria</taxon>
        <taxon>Pseudomonadati</taxon>
        <taxon>Pseudomonadota</taxon>
        <taxon>Alphaproteobacteria</taxon>
        <taxon>Acetobacterales</taxon>
        <taxon>Acetobacteraceae</taxon>
        <taxon>Granulibacter</taxon>
    </lineage>
</organism>
<accession>A0AAN0REB9</accession>
<dbReference type="KEGG" id="gbc:GbCGDNIH3_7088"/>
<dbReference type="RefSeq" id="WP_025320493.1">
    <property type="nucleotide sequence ID" value="NZ_CP003181.2"/>
</dbReference>
<protein>
    <recommendedName>
        <fullName evidence="4">Conjugal transfer protein TrbH</fullName>
    </recommendedName>
</protein>
<gene>
    <name evidence="2" type="ORF">GbCGDNIH3_7088</name>
</gene>
<feature type="signal peptide" evidence="1">
    <location>
        <begin position="1"/>
        <end position="20"/>
    </location>
</feature>
<dbReference type="AlphaFoldDB" id="A0AAN0REB9"/>
<dbReference type="PROSITE" id="PS51257">
    <property type="entry name" value="PROKAR_LIPOPROTEIN"/>
    <property type="match status" value="1"/>
</dbReference>